<keyword evidence="3 9" id="KW-0326">Glycosidase</keyword>
<dbReference type="GO" id="GO:0005975">
    <property type="term" value="P:carbohydrate metabolic process"/>
    <property type="evidence" value="ECO:0007669"/>
    <property type="project" value="InterPro"/>
</dbReference>
<dbReference type="InterPro" id="IPR006101">
    <property type="entry name" value="Glyco_hydro_2"/>
</dbReference>
<evidence type="ECO:0000259" key="8">
    <source>
        <dbReference type="Pfam" id="PF18565"/>
    </source>
</evidence>
<keyword evidence="2 9" id="KW-0378">Hydrolase</keyword>
<evidence type="ECO:0000256" key="2">
    <source>
        <dbReference type="ARBA" id="ARBA00022801"/>
    </source>
</evidence>
<dbReference type="Pfam" id="PF02836">
    <property type="entry name" value="Glyco_hydro_2_C"/>
    <property type="match status" value="1"/>
</dbReference>
<name>A0A7W7ZMJ4_9BACT</name>
<dbReference type="Gene3D" id="2.60.120.260">
    <property type="entry name" value="Galactose-binding domain-like"/>
    <property type="match status" value="1"/>
</dbReference>
<dbReference type="Pfam" id="PF02837">
    <property type="entry name" value="Glyco_hydro_2_N"/>
    <property type="match status" value="1"/>
</dbReference>
<comment type="similarity">
    <text evidence="1">Belongs to the glycosyl hydrolase 2 family.</text>
</comment>
<evidence type="ECO:0000259" key="6">
    <source>
        <dbReference type="Pfam" id="PF02837"/>
    </source>
</evidence>
<gene>
    <name evidence="9" type="ORF">HDF15_000664</name>
</gene>
<dbReference type="InterPro" id="IPR006104">
    <property type="entry name" value="Glyco_hydro_2_N"/>
</dbReference>
<protein>
    <submittedName>
        <fullName evidence="9">Beta-galactosidase</fullName>
        <ecNumber evidence="9">3.2.1.23</ecNumber>
    </submittedName>
</protein>
<dbReference type="GO" id="GO:0004565">
    <property type="term" value="F:beta-galactosidase activity"/>
    <property type="evidence" value="ECO:0007669"/>
    <property type="project" value="UniProtKB-EC"/>
</dbReference>
<dbReference type="SUPFAM" id="SSF49303">
    <property type="entry name" value="beta-Galactosidase/glucuronidase domain"/>
    <property type="match status" value="1"/>
</dbReference>
<sequence length="854" mass="93898">MIVGIETLSTGSIEFRESPVIGVCPLIALLRPSFGNRCRRATGLSLAASFLFFMPTLVPAARAASGTRSKSPILSSTRQVRNFNDAWRFLQSDADHAEEPGFDDSKWRSLSVPHDWSIAGPVAQSNLTGQGGGYFPNGIGWYRKEFALPQQDSHRHLYIVFDGVMANSDVWINGYHLGHRPNGTVSFLYELTGHLQFGPGAHNVLAVRCDNSQQPASRWYEGAGIYRSVRLVSTEDLYLDPWSVFVTTPTITADKAVVHVQSTVVNESSAEANTALTISLIGPDGHTAATQNVPAKTIAKGGTAQFNTDINLTKPALWNIDSPQLYRAIVQVKSGGTITDDEQQQFGIREFHFDADTGFWLNGRNFKLKGAALHIDGGAVGIAVPTAVYEHRLLALRALGVNAIRTAHNPQSPEFLDLCDRLGFLVMDEMFDAWTVGKNPYDYHLFFQQWSLRDTRDAVRRDRNHPSIILYSAGNEIHDTPHEELAHKILSSLVATFHENDPTRPVTQALFRPNVSHDYDNGLADLLDVVGQNYREKEILAAHEAKPTRKIVGTENGHDRDIWLALRDHPPYSGQFLWTGIDYLGEAREGGDWPLIGNGSGLLDRTAYPRARAFERQSWWASQPNVHMARRIAPTEHLSGDPGYESAPLRFRQSLFLDWTPQNPAPHNESVEVYTNCEEVELFLNGVSLGKQQLHPDASALIWKVAYVPGTLKAVAYNHGQQVAEDELRTAGEATHLVLSPERNTVSAGAEDLVYVEASLNDRNGNKVPGASTLIHFSVSGPGTIVAVDNGSNADHDSFQIPQRHAYQGRAVVLIRATAAKGTIQVTASAPGLTNGTTLLKAIPVKPASFIRSF</sequence>
<dbReference type="InterPro" id="IPR040605">
    <property type="entry name" value="Glyco_hydro2_dom5"/>
</dbReference>
<dbReference type="PANTHER" id="PTHR42732:SF1">
    <property type="entry name" value="BETA-MANNOSIDASE"/>
    <property type="match status" value="1"/>
</dbReference>
<dbReference type="SUPFAM" id="SSF51445">
    <property type="entry name" value="(Trans)glycosidases"/>
    <property type="match status" value="1"/>
</dbReference>
<dbReference type="Gene3D" id="2.60.40.10">
    <property type="entry name" value="Immunoglobulins"/>
    <property type="match status" value="3"/>
</dbReference>
<evidence type="ECO:0000256" key="1">
    <source>
        <dbReference type="ARBA" id="ARBA00007401"/>
    </source>
</evidence>
<dbReference type="PRINTS" id="PR00132">
    <property type="entry name" value="GLHYDRLASE2"/>
</dbReference>
<dbReference type="InterPro" id="IPR051913">
    <property type="entry name" value="GH2_Domain-Containing"/>
</dbReference>
<evidence type="ECO:0000259" key="5">
    <source>
        <dbReference type="Pfam" id="PF02836"/>
    </source>
</evidence>
<dbReference type="PANTHER" id="PTHR42732">
    <property type="entry name" value="BETA-GALACTOSIDASE"/>
    <property type="match status" value="1"/>
</dbReference>
<evidence type="ECO:0000256" key="3">
    <source>
        <dbReference type="ARBA" id="ARBA00023295"/>
    </source>
</evidence>
<dbReference type="Pfam" id="PF18565">
    <property type="entry name" value="Glyco_hydro2_C5"/>
    <property type="match status" value="1"/>
</dbReference>
<comment type="caution">
    <text evidence="9">The sequence shown here is derived from an EMBL/GenBank/DDBJ whole genome shotgun (WGS) entry which is preliminary data.</text>
</comment>
<feature type="domain" description="Glycoside hydrolase family 2" evidence="8">
    <location>
        <begin position="737"/>
        <end position="837"/>
    </location>
</feature>
<dbReference type="InterPro" id="IPR013783">
    <property type="entry name" value="Ig-like_fold"/>
</dbReference>
<dbReference type="Gene3D" id="3.20.20.80">
    <property type="entry name" value="Glycosidases"/>
    <property type="match status" value="1"/>
</dbReference>
<dbReference type="EMBL" id="JACHIO010000002">
    <property type="protein sequence ID" value="MBB5062337.1"/>
    <property type="molecule type" value="Genomic_DNA"/>
</dbReference>
<dbReference type="InterPro" id="IPR036156">
    <property type="entry name" value="Beta-gal/glucu_dom_sf"/>
</dbReference>
<dbReference type="Proteomes" id="UP000584867">
    <property type="component" value="Unassembled WGS sequence"/>
</dbReference>
<evidence type="ECO:0000259" key="7">
    <source>
        <dbReference type="Pfam" id="PF16355"/>
    </source>
</evidence>
<dbReference type="EC" id="3.2.1.23" evidence="9"/>
<dbReference type="Pfam" id="PF16355">
    <property type="entry name" value="DUF4982"/>
    <property type="match status" value="1"/>
</dbReference>
<organism evidence="9 10">
    <name type="scientific">Granulicella mallensis</name>
    <dbReference type="NCBI Taxonomy" id="940614"/>
    <lineage>
        <taxon>Bacteria</taxon>
        <taxon>Pseudomonadati</taxon>
        <taxon>Acidobacteriota</taxon>
        <taxon>Terriglobia</taxon>
        <taxon>Terriglobales</taxon>
        <taxon>Acidobacteriaceae</taxon>
        <taxon>Granulicella</taxon>
    </lineage>
</organism>
<evidence type="ECO:0000259" key="4">
    <source>
        <dbReference type="Pfam" id="PF00703"/>
    </source>
</evidence>
<dbReference type="InterPro" id="IPR032311">
    <property type="entry name" value="DUF4982"/>
</dbReference>
<feature type="domain" description="DUF4982" evidence="7">
    <location>
        <begin position="670"/>
        <end position="724"/>
    </location>
</feature>
<proteinExistence type="inferred from homology"/>
<dbReference type="InterPro" id="IPR017853">
    <property type="entry name" value="GH"/>
</dbReference>
<dbReference type="AlphaFoldDB" id="A0A7W7ZMJ4"/>
<dbReference type="InterPro" id="IPR006102">
    <property type="entry name" value="Ig-like_GH2"/>
</dbReference>
<dbReference type="InterPro" id="IPR006103">
    <property type="entry name" value="Glyco_hydro_2_cat"/>
</dbReference>
<accession>A0A7W7ZMJ4</accession>
<dbReference type="Pfam" id="PF00703">
    <property type="entry name" value="Glyco_hydro_2"/>
    <property type="match status" value="1"/>
</dbReference>
<dbReference type="SUPFAM" id="SSF49785">
    <property type="entry name" value="Galactose-binding domain-like"/>
    <property type="match status" value="1"/>
</dbReference>
<reference evidence="9 10" key="1">
    <citation type="submission" date="2020-08" db="EMBL/GenBank/DDBJ databases">
        <title>Genomic Encyclopedia of Type Strains, Phase IV (KMG-V): Genome sequencing to study the core and pangenomes of soil and plant-associated prokaryotes.</title>
        <authorList>
            <person name="Whitman W."/>
        </authorList>
    </citation>
    <scope>NUCLEOTIDE SEQUENCE [LARGE SCALE GENOMIC DNA]</scope>
    <source>
        <strain evidence="9 10">X5P3</strain>
    </source>
</reference>
<dbReference type="InterPro" id="IPR008979">
    <property type="entry name" value="Galactose-bd-like_sf"/>
</dbReference>
<evidence type="ECO:0000313" key="10">
    <source>
        <dbReference type="Proteomes" id="UP000584867"/>
    </source>
</evidence>
<feature type="domain" description="Glycoside hydrolase family 2 catalytic" evidence="5">
    <location>
        <begin position="356"/>
        <end position="558"/>
    </location>
</feature>
<feature type="domain" description="Glycosyl hydrolases family 2 sugar binding" evidence="6">
    <location>
        <begin position="136"/>
        <end position="233"/>
    </location>
</feature>
<feature type="domain" description="Glycoside hydrolase family 2 immunoglobulin-like beta-sandwich" evidence="4">
    <location>
        <begin position="244"/>
        <end position="349"/>
    </location>
</feature>
<dbReference type="RefSeq" id="WP_184252820.1">
    <property type="nucleotide sequence ID" value="NZ_JACHIO010000002.1"/>
</dbReference>
<evidence type="ECO:0000313" key="9">
    <source>
        <dbReference type="EMBL" id="MBB5062337.1"/>
    </source>
</evidence>